<evidence type="ECO:0000313" key="3">
    <source>
        <dbReference type="Proteomes" id="UP000029492"/>
    </source>
</evidence>
<proteinExistence type="predicted"/>
<sequence>MVGPDRRLICFRLKARSVRPERRLVPIQVGRPGCPRNSSEAVVEKGDSDSAATAE</sequence>
<dbReference type="AlphaFoldDB" id="A0A089NXQ0"/>
<dbReference type="HOGENOM" id="CLU_3027126_0_0_5"/>
<gene>
    <name evidence="2" type="ORF">MOC_4961</name>
</gene>
<name>A0A089NXQ0_9HYPH</name>
<evidence type="ECO:0000313" key="2">
    <source>
        <dbReference type="EMBL" id="AIQ92716.1"/>
    </source>
</evidence>
<dbReference type="KEGG" id="mor:MOC_4961"/>
<dbReference type="STRING" id="693986.MOC_4961"/>
<protein>
    <submittedName>
        <fullName evidence="2">Protein of unassigned function</fullName>
    </submittedName>
</protein>
<feature type="region of interest" description="Disordered" evidence="1">
    <location>
        <begin position="29"/>
        <end position="55"/>
    </location>
</feature>
<dbReference type="Proteomes" id="UP000029492">
    <property type="component" value="Chromosome"/>
</dbReference>
<organism evidence="2 3">
    <name type="scientific">Methylobacterium oryzae CBMB20</name>
    <dbReference type="NCBI Taxonomy" id="693986"/>
    <lineage>
        <taxon>Bacteria</taxon>
        <taxon>Pseudomonadati</taxon>
        <taxon>Pseudomonadota</taxon>
        <taxon>Alphaproteobacteria</taxon>
        <taxon>Hyphomicrobiales</taxon>
        <taxon>Methylobacteriaceae</taxon>
        <taxon>Methylobacterium</taxon>
    </lineage>
</organism>
<accession>A0A089NXQ0</accession>
<keyword evidence="3" id="KW-1185">Reference proteome</keyword>
<dbReference type="EMBL" id="CP003811">
    <property type="protein sequence ID" value="AIQ92716.1"/>
    <property type="molecule type" value="Genomic_DNA"/>
</dbReference>
<evidence type="ECO:0000256" key="1">
    <source>
        <dbReference type="SAM" id="MobiDB-lite"/>
    </source>
</evidence>
<reference evidence="2 3" key="1">
    <citation type="journal article" date="2014" name="PLoS ONE">
        <title>Genome Information of Methylobacterium oryzae, a Plant-Probiotic Methylotroph in the Phyllosphere.</title>
        <authorList>
            <person name="Kwak M.J."/>
            <person name="Jeong H."/>
            <person name="Madhaiyan M."/>
            <person name="Lee Y."/>
            <person name="Sa T.M."/>
            <person name="Oh T.K."/>
            <person name="Kim J.F."/>
        </authorList>
    </citation>
    <scope>NUCLEOTIDE SEQUENCE [LARGE SCALE GENOMIC DNA]</scope>
    <source>
        <strain evidence="2 3">CBMB20</strain>
    </source>
</reference>